<dbReference type="AlphaFoldDB" id="A0A7Y6I9Z4"/>
<organism evidence="4 5">
    <name type="scientific">Nonomuraea montanisoli</name>
    <dbReference type="NCBI Taxonomy" id="2741721"/>
    <lineage>
        <taxon>Bacteria</taxon>
        <taxon>Bacillati</taxon>
        <taxon>Actinomycetota</taxon>
        <taxon>Actinomycetes</taxon>
        <taxon>Streptosporangiales</taxon>
        <taxon>Streptosporangiaceae</taxon>
        <taxon>Nonomuraea</taxon>
    </lineage>
</organism>
<evidence type="ECO:0000313" key="4">
    <source>
        <dbReference type="EMBL" id="NUW34407.1"/>
    </source>
</evidence>
<dbReference type="Proteomes" id="UP000586042">
    <property type="component" value="Unassembled WGS sequence"/>
</dbReference>
<feature type="transmembrane region" description="Helical" evidence="2">
    <location>
        <begin position="109"/>
        <end position="129"/>
    </location>
</feature>
<comment type="caution">
    <text evidence="4">The sequence shown here is derived from an EMBL/GenBank/DDBJ whole genome shotgun (WGS) entry which is preliminary data.</text>
</comment>
<feature type="domain" description="DUF4126" evidence="3">
    <location>
        <begin position="5"/>
        <end position="184"/>
    </location>
</feature>
<proteinExistence type="predicted"/>
<reference evidence="4 5" key="1">
    <citation type="submission" date="2020-06" db="EMBL/GenBank/DDBJ databases">
        <title>Nonomuraea sp. SMC257, a novel actinomycete isolated from soil.</title>
        <authorList>
            <person name="Chanama M."/>
        </authorList>
    </citation>
    <scope>NUCLEOTIDE SEQUENCE [LARGE SCALE GENOMIC DNA]</scope>
    <source>
        <strain evidence="4 5">SMC257</strain>
    </source>
</reference>
<keyword evidence="2" id="KW-1133">Transmembrane helix</keyword>
<dbReference type="InterPro" id="IPR025196">
    <property type="entry name" value="DUF4126"/>
</dbReference>
<keyword evidence="2" id="KW-0472">Membrane</keyword>
<dbReference type="RefSeq" id="WP_175591866.1">
    <property type="nucleotide sequence ID" value="NZ_JABWGN010000009.1"/>
</dbReference>
<evidence type="ECO:0000313" key="5">
    <source>
        <dbReference type="Proteomes" id="UP000586042"/>
    </source>
</evidence>
<keyword evidence="2" id="KW-0812">Transmembrane</keyword>
<keyword evidence="5" id="KW-1185">Reference proteome</keyword>
<feature type="transmembrane region" description="Helical" evidence="2">
    <location>
        <begin position="158"/>
        <end position="182"/>
    </location>
</feature>
<sequence length="221" mass="22278">MLAALTGLGLSTAAGLNAYIPLLVVGVLANLTDAVKLPDGYAWLSNWGVLAVIAVLLVAEMVLDKVPAVDTVNDMIQTVVRPASGGVVFSATSAAAELDHSTWMAENPWAGWVLGIVLALAVHALKAAARPVINAGTAGVGAPVVSTVEDAGSLGMSLAAVFAPVVALVGVLLFGLFAWWGIRKARRVRARRRAARASSAGLASSSGPASSPGVTGAPPRG</sequence>
<gene>
    <name evidence="4" type="ORF">HTZ77_23640</name>
</gene>
<evidence type="ECO:0000259" key="3">
    <source>
        <dbReference type="Pfam" id="PF13548"/>
    </source>
</evidence>
<feature type="transmembrane region" description="Helical" evidence="2">
    <location>
        <begin position="42"/>
        <end position="63"/>
    </location>
</feature>
<evidence type="ECO:0000256" key="1">
    <source>
        <dbReference type="SAM" id="MobiDB-lite"/>
    </source>
</evidence>
<evidence type="ECO:0000256" key="2">
    <source>
        <dbReference type="SAM" id="Phobius"/>
    </source>
</evidence>
<feature type="region of interest" description="Disordered" evidence="1">
    <location>
        <begin position="197"/>
        <end position="221"/>
    </location>
</feature>
<accession>A0A7Y6I9Z4</accession>
<name>A0A7Y6I9Z4_9ACTN</name>
<dbReference type="EMBL" id="JABWGN010000009">
    <property type="protein sequence ID" value="NUW34407.1"/>
    <property type="molecule type" value="Genomic_DNA"/>
</dbReference>
<dbReference type="Pfam" id="PF13548">
    <property type="entry name" value="DUF4126"/>
    <property type="match status" value="1"/>
</dbReference>
<protein>
    <submittedName>
        <fullName evidence="4">DUF4126 domain-containing protein</fullName>
    </submittedName>
</protein>